<dbReference type="EMBL" id="KV013932">
    <property type="protein sequence ID" value="KZV23313.1"/>
    <property type="molecule type" value="Genomic_DNA"/>
</dbReference>
<dbReference type="PANTHER" id="PTHR36726">
    <property type="entry name" value="CLAVATA3/ESR (CLE)-RELATED PROTEIN 45"/>
    <property type="match status" value="1"/>
</dbReference>
<feature type="chain" id="PRO_5016358382" evidence="2">
    <location>
        <begin position="29"/>
        <end position="77"/>
    </location>
</feature>
<feature type="signal peptide" evidence="2">
    <location>
        <begin position="1"/>
        <end position="28"/>
    </location>
</feature>
<feature type="compositionally biased region" description="Basic and acidic residues" evidence="1">
    <location>
        <begin position="60"/>
        <end position="77"/>
    </location>
</feature>
<evidence type="ECO:0000313" key="3">
    <source>
        <dbReference type="EMBL" id="KZV23313.1"/>
    </source>
</evidence>
<name>A0A2Z7ANJ8_9LAMI</name>
<reference evidence="3 4" key="1">
    <citation type="journal article" date="2015" name="Proc. Natl. Acad. Sci. U.S.A.">
        <title>The resurrection genome of Boea hygrometrica: A blueprint for survival of dehydration.</title>
        <authorList>
            <person name="Xiao L."/>
            <person name="Yang G."/>
            <person name="Zhang L."/>
            <person name="Yang X."/>
            <person name="Zhao S."/>
            <person name="Ji Z."/>
            <person name="Zhou Q."/>
            <person name="Hu M."/>
            <person name="Wang Y."/>
            <person name="Chen M."/>
            <person name="Xu Y."/>
            <person name="Jin H."/>
            <person name="Xiao X."/>
            <person name="Hu G."/>
            <person name="Bao F."/>
            <person name="Hu Y."/>
            <person name="Wan P."/>
            <person name="Li L."/>
            <person name="Deng X."/>
            <person name="Kuang T."/>
            <person name="Xiang C."/>
            <person name="Zhu J.K."/>
            <person name="Oliver M.J."/>
            <person name="He Y."/>
        </authorList>
    </citation>
    <scope>NUCLEOTIDE SEQUENCE [LARGE SCALE GENOMIC DNA]</scope>
    <source>
        <strain evidence="4">cv. XS01</strain>
    </source>
</reference>
<gene>
    <name evidence="3" type="ORF">F511_02214</name>
</gene>
<evidence type="ECO:0000256" key="2">
    <source>
        <dbReference type="SAM" id="SignalP"/>
    </source>
</evidence>
<feature type="region of interest" description="Disordered" evidence="1">
    <location>
        <begin position="53"/>
        <end position="77"/>
    </location>
</feature>
<dbReference type="AlphaFoldDB" id="A0A2Z7ANJ8"/>
<sequence length="77" mass="8780">MSFLTYRVIILVVCFAGFFSIQPKSVSGFRNMLTRKVIQDVDVPLHDIAPSPANGFYPDQAEKRRVRRGSDPIHNRC</sequence>
<proteinExistence type="predicted"/>
<dbReference type="Proteomes" id="UP000250235">
    <property type="component" value="Unassembled WGS sequence"/>
</dbReference>
<keyword evidence="4" id="KW-1185">Reference proteome</keyword>
<dbReference type="PANTHER" id="PTHR36726:SF5">
    <property type="entry name" value="CLAVATA3_ESR (CLE) GENE FAMILY MEMBER MTCLE11"/>
    <property type="match status" value="1"/>
</dbReference>
<evidence type="ECO:0000313" key="4">
    <source>
        <dbReference type="Proteomes" id="UP000250235"/>
    </source>
</evidence>
<evidence type="ECO:0000256" key="1">
    <source>
        <dbReference type="SAM" id="MobiDB-lite"/>
    </source>
</evidence>
<dbReference type="InterPro" id="IPR038821">
    <property type="entry name" value="CLE45-like"/>
</dbReference>
<protein>
    <submittedName>
        <fullName evidence="3">Uncharacterized protein</fullName>
    </submittedName>
</protein>
<keyword evidence="2" id="KW-0732">Signal</keyword>
<organism evidence="3 4">
    <name type="scientific">Dorcoceras hygrometricum</name>
    <dbReference type="NCBI Taxonomy" id="472368"/>
    <lineage>
        <taxon>Eukaryota</taxon>
        <taxon>Viridiplantae</taxon>
        <taxon>Streptophyta</taxon>
        <taxon>Embryophyta</taxon>
        <taxon>Tracheophyta</taxon>
        <taxon>Spermatophyta</taxon>
        <taxon>Magnoliopsida</taxon>
        <taxon>eudicotyledons</taxon>
        <taxon>Gunneridae</taxon>
        <taxon>Pentapetalae</taxon>
        <taxon>asterids</taxon>
        <taxon>lamiids</taxon>
        <taxon>Lamiales</taxon>
        <taxon>Gesneriaceae</taxon>
        <taxon>Didymocarpoideae</taxon>
        <taxon>Trichosporeae</taxon>
        <taxon>Loxocarpinae</taxon>
        <taxon>Dorcoceras</taxon>
    </lineage>
</organism>
<accession>A0A2Z7ANJ8</accession>
<dbReference type="OrthoDB" id="1702020at2759"/>